<sequence>MSKPLLAFAAIAGATLGAPAIAQVPVDTGDDRYNMVIVYGEDECPPSEGDVIVVCARKAEAERYRIPEALRYSKSPANQSWADRVESFEMVGASGIMSCTPTGPANFTGCTEQFIDQAYEEKREGSAVRFSEIIAAQRAERLSTIDEDAEAQQRDVEMIEREYMERLARERGEPLPGDEEALPQPEATVVAGDAETDEQPE</sequence>
<reference evidence="4" key="1">
    <citation type="submission" date="2016-10" db="EMBL/GenBank/DDBJ databases">
        <authorList>
            <person name="Varghese N."/>
            <person name="Submissions S."/>
        </authorList>
    </citation>
    <scope>NUCLEOTIDE SEQUENCE [LARGE SCALE GENOMIC DNA]</scope>
    <source>
        <strain evidence="4">CGMCC 1.7715</strain>
    </source>
</reference>
<organism evidence="3 4">
    <name type="scientific">Qipengyuania nanhaisediminis</name>
    <dbReference type="NCBI Taxonomy" id="604088"/>
    <lineage>
        <taxon>Bacteria</taxon>
        <taxon>Pseudomonadati</taxon>
        <taxon>Pseudomonadota</taxon>
        <taxon>Alphaproteobacteria</taxon>
        <taxon>Sphingomonadales</taxon>
        <taxon>Erythrobacteraceae</taxon>
        <taxon>Qipengyuania</taxon>
    </lineage>
</organism>
<feature type="region of interest" description="Disordered" evidence="1">
    <location>
        <begin position="169"/>
        <end position="201"/>
    </location>
</feature>
<evidence type="ECO:0000256" key="1">
    <source>
        <dbReference type="SAM" id="MobiDB-lite"/>
    </source>
</evidence>
<evidence type="ECO:0000313" key="3">
    <source>
        <dbReference type="EMBL" id="SFO89861.1"/>
    </source>
</evidence>
<protein>
    <submittedName>
        <fullName evidence="3">Uncharacterized protein</fullName>
    </submittedName>
</protein>
<feature type="chain" id="PRO_5011618992" evidence="2">
    <location>
        <begin position="23"/>
        <end position="201"/>
    </location>
</feature>
<gene>
    <name evidence="3" type="ORF">SAMN04488060_0597</name>
</gene>
<keyword evidence="2" id="KW-0732">Signal</keyword>
<name>A0A1I5KZH1_9SPHN</name>
<dbReference type="EMBL" id="FOWZ01000001">
    <property type="protein sequence ID" value="SFO89861.1"/>
    <property type="molecule type" value="Genomic_DNA"/>
</dbReference>
<accession>A0A1I5KZH1</accession>
<dbReference type="STRING" id="604088.SAMN04488060_0597"/>
<proteinExistence type="predicted"/>
<dbReference type="RefSeq" id="WP_090477141.1">
    <property type="nucleotide sequence ID" value="NZ_FOWZ01000001.1"/>
</dbReference>
<dbReference type="Proteomes" id="UP000199331">
    <property type="component" value="Unassembled WGS sequence"/>
</dbReference>
<keyword evidence="4" id="KW-1185">Reference proteome</keyword>
<dbReference type="AlphaFoldDB" id="A0A1I5KZH1"/>
<dbReference type="OrthoDB" id="7391233at2"/>
<evidence type="ECO:0000313" key="4">
    <source>
        <dbReference type="Proteomes" id="UP000199331"/>
    </source>
</evidence>
<feature type="signal peptide" evidence="2">
    <location>
        <begin position="1"/>
        <end position="22"/>
    </location>
</feature>
<evidence type="ECO:0000256" key="2">
    <source>
        <dbReference type="SAM" id="SignalP"/>
    </source>
</evidence>